<name>A0ABQ7FYA9_DUNSA</name>
<dbReference type="Proteomes" id="UP000815325">
    <property type="component" value="Unassembled WGS sequence"/>
</dbReference>
<evidence type="ECO:0000313" key="2">
    <source>
        <dbReference type="Proteomes" id="UP000815325"/>
    </source>
</evidence>
<accession>A0ABQ7FYA9</accession>
<gene>
    <name evidence="1" type="ORF">DUNSADRAFT_799</name>
</gene>
<reference evidence="1" key="1">
    <citation type="submission" date="2017-08" db="EMBL/GenBank/DDBJ databases">
        <authorList>
            <person name="Polle J.E."/>
            <person name="Barry K."/>
            <person name="Cushman J."/>
            <person name="Schmutz J."/>
            <person name="Tran D."/>
            <person name="Hathwaick L.T."/>
            <person name="Yim W.C."/>
            <person name="Jenkins J."/>
            <person name="Mckie-Krisberg Z.M."/>
            <person name="Prochnik S."/>
            <person name="Lindquist E."/>
            <person name="Dockter R.B."/>
            <person name="Adam C."/>
            <person name="Molina H."/>
            <person name="Bunkerborg J."/>
            <person name="Jin E."/>
            <person name="Buchheim M."/>
            <person name="Magnuson J."/>
        </authorList>
    </citation>
    <scope>NUCLEOTIDE SEQUENCE</scope>
    <source>
        <strain evidence="1">CCAP 19/18</strain>
    </source>
</reference>
<comment type="caution">
    <text evidence="1">The sequence shown here is derived from an EMBL/GenBank/DDBJ whole genome shotgun (WGS) entry which is preliminary data.</text>
</comment>
<evidence type="ECO:0008006" key="3">
    <source>
        <dbReference type="Google" id="ProtNLM"/>
    </source>
</evidence>
<dbReference type="EMBL" id="MU070523">
    <property type="protein sequence ID" value="KAF5827348.1"/>
    <property type="molecule type" value="Genomic_DNA"/>
</dbReference>
<keyword evidence="2" id="KW-1185">Reference proteome</keyword>
<proteinExistence type="predicted"/>
<evidence type="ECO:0000313" key="1">
    <source>
        <dbReference type="EMBL" id="KAF5827348.1"/>
    </source>
</evidence>
<organism evidence="1 2">
    <name type="scientific">Dunaliella salina</name>
    <name type="common">Green alga</name>
    <name type="synonym">Protococcus salinus</name>
    <dbReference type="NCBI Taxonomy" id="3046"/>
    <lineage>
        <taxon>Eukaryota</taxon>
        <taxon>Viridiplantae</taxon>
        <taxon>Chlorophyta</taxon>
        <taxon>core chlorophytes</taxon>
        <taxon>Chlorophyceae</taxon>
        <taxon>CS clade</taxon>
        <taxon>Chlamydomonadales</taxon>
        <taxon>Dunaliellaceae</taxon>
        <taxon>Dunaliella</taxon>
    </lineage>
</organism>
<protein>
    <recommendedName>
        <fullName evidence="3">Encoded protein</fullName>
    </recommendedName>
</protein>
<sequence length="84" mass="9567">MPKSCCHDYQHYKIRWSTQGSIAIAWHSFPGQSRLYNLQRVSIANSSSRHCDKRGRGIHGRWHRHKLCCSNSGYKARGALDGPG</sequence>